<keyword evidence="1" id="KW-0472">Membrane</keyword>
<evidence type="ECO:0000313" key="2">
    <source>
        <dbReference type="EMBL" id="KAE9525064.1"/>
    </source>
</evidence>
<dbReference type="AlphaFoldDB" id="A0A6G0T4E3"/>
<dbReference type="EMBL" id="VYZN01000064">
    <property type="protein sequence ID" value="KAE9525064.1"/>
    <property type="molecule type" value="Genomic_DNA"/>
</dbReference>
<protein>
    <submittedName>
        <fullName evidence="2">Uncharacterized protein</fullName>
    </submittedName>
</protein>
<sequence length="199" mass="23543">MGDYERLRLLRSKYSVLCYLNNSIILLKYTIKLQGIQNILTKNLEIKIFMSAFLCFWCVLFEKIITIFVYTYSFLTNKRLNYFLYTYLIIYVNFKKIVCFTLFFISEKVEMLYDNNVKKQRIVLRAKSSGLMNPILVKWNFILKVDFYLGLKEEIDVSSHVNKSGEFTNPCIPYSIVTLLKIIIKMVNLKSFNFTSIGI</sequence>
<feature type="transmembrane region" description="Helical" evidence="1">
    <location>
        <begin position="52"/>
        <end position="72"/>
    </location>
</feature>
<proteinExistence type="predicted"/>
<organism evidence="2 3">
    <name type="scientific">Aphis glycines</name>
    <name type="common">Soybean aphid</name>
    <dbReference type="NCBI Taxonomy" id="307491"/>
    <lineage>
        <taxon>Eukaryota</taxon>
        <taxon>Metazoa</taxon>
        <taxon>Ecdysozoa</taxon>
        <taxon>Arthropoda</taxon>
        <taxon>Hexapoda</taxon>
        <taxon>Insecta</taxon>
        <taxon>Pterygota</taxon>
        <taxon>Neoptera</taxon>
        <taxon>Paraneoptera</taxon>
        <taxon>Hemiptera</taxon>
        <taxon>Sternorrhyncha</taxon>
        <taxon>Aphidomorpha</taxon>
        <taxon>Aphidoidea</taxon>
        <taxon>Aphididae</taxon>
        <taxon>Aphidini</taxon>
        <taxon>Aphis</taxon>
        <taxon>Aphis</taxon>
    </lineage>
</organism>
<gene>
    <name evidence="2" type="ORF">AGLY_014478</name>
</gene>
<accession>A0A6G0T4E3</accession>
<name>A0A6G0T4E3_APHGL</name>
<evidence type="ECO:0000256" key="1">
    <source>
        <dbReference type="SAM" id="Phobius"/>
    </source>
</evidence>
<reference evidence="2 3" key="1">
    <citation type="submission" date="2019-08" db="EMBL/GenBank/DDBJ databases">
        <title>The genome of the soybean aphid Biotype 1, its phylome, world population structure and adaptation to the North American continent.</title>
        <authorList>
            <person name="Giordano R."/>
            <person name="Donthu R.K."/>
            <person name="Hernandez A.G."/>
            <person name="Wright C.L."/>
            <person name="Zimin A.V."/>
        </authorList>
    </citation>
    <scope>NUCLEOTIDE SEQUENCE [LARGE SCALE GENOMIC DNA]</scope>
    <source>
        <tissue evidence="2">Whole aphids</tissue>
    </source>
</reference>
<dbReference type="Proteomes" id="UP000475862">
    <property type="component" value="Unassembled WGS sequence"/>
</dbReference>
<keyword evidence="1" id="KW-1133">Transmembrane helix</keyword>
<feature type="transmembrane region" description="Helical" evidence="1">
    <location>
        <begin position="84"/>
        <end position="105"/>
    </location>
</feature>
<keyword evidence="1" id="KW-0812">Transmembrane</keyword>
<keyword evidence="3" id="KW-1185">Reference proteome</keyword>
<comment type="caution">
    <text evidence="2">The sequence shown here is derived from an EMBL/GenBank/DDBJ whole genome shotgun (WGS) entry which is preliminary data.</text>
</comment>
<evidence type="ECO:0000313" key="3">
    <source>
        <dbReference type="Proteomes" id="UP000475862"/>
    </source>
</evidence>